<keyword evidence="2" id="KW-1185">Reference proteome</keyword>
<reference evidence="1 2" key="1">
    <citation type="journal article" date="2019" name="Genome Biol. Evol.">
        <title>Insights into the evolution of the New World diploid cottons (Gossypium, subgenus Houzingenia) based on genome sequencing.</title>
        <authorList>
            <person name="Grover C.E."/>
            <person name="Arick M.A. 2nd"/>
            <person name="Thrash A."/>
            <person name="Conover J.L."/>
            <person name="Sanders W.S."/>
            <person name="Peterson D.G."/>
            <person name="Frelichowski J.E."/>
            <person name="Scheffler J.A."/>
            <person name="Scheffler B.E."/>
            <person name="Wendel J.F."/>
        </authorList>
    </citation>
    <scope>NUCLEOTIDE SEQUENCE [LARGE SCALE GENOMIC DNA]</scope>
    <source>
        <strain evidence="1">5</strain>
        <tissue evidence="1">Leaf</tissue>
    </source>
</reference>
<protein>
    <submittedName>
        <fullName evidence="1">Uncharacterized protein</fullName>
    </submittedName>
</protein>
<comment type="caution">
    <text evidence="1">The sequence shown here is derived from an EMBL/GenBank/DDBJ whole genome shotgun (WGS) entry which is preliminary data.</text>
</comment>
<dbReference type="Proteomes" id="UP000593579">
    <property type="component" value="Unassembled WGS sequence"/>
</dbReference>
<dbReference type="AlphaFoldDB" id="A0A7J9C4U4"/>
<dbReference type="EMBL" id="JABEZY010000008">
    <property type="protein sequence ID" value="MBA0743501.1"/>
    <property type="molecule type" value="Genomic_DNA"/>
</dbReference>
<dbReference type="OrthoDB" id="10403517at2759"/>
<accession>A0A7J9C4U4</accession>
<evidence type="ECO:0000313" key="2">
    <source>
        <dbReference type="Proteomes" id="UP000593579"/>
    </source>
</evidence>
<proteinExistence type="predicted"/>
<name>A0A7J9C4U4_GOSGO</name>
<evidence type="ECO:0000313" key="1">
    <source>
        <dbReference type="EMBL" id="MBA0743501.1"/>
    </source>
</evidence>
<organism evidence="1 2">
    <name type="scientific">Gossypium gossypioides</name>
    <name type="common">Mexican cotton</name>
    <name type="synonym">Selera gossypioides</name>
    <dbReference type="NCBI Taxonomy" id="34282"/>
    <lineage>
        <taxon>Eukaryota</taxon>
        <taxon>Viridiplantae</taxon>
        <taxon>Streptophyta</taxon>
        <taxon>Embryophyta</taxon>
        <taxon>Tracheophyta</taxon>
        <taxon>Spermatophyta</taxon>
        <taxon>Magnoliopsida</taxon>
        <taxon>eudicotyledons</taxon>
        <taxon>Gunneridae</taxon>
        <taxon>Pentapetalae</taxon>
        <taxon>rosids</taxon>
        <taxon>malvids</taxon>
        <taxon>Malvales</taxon>
        <taxon>Malvaceae</taxon>
        <taxon>Malvoideae</taxon>
        <taxon>Gossypium</taxon>
    </lineage>
</organism>
<sequence length="99" mass="12212">MHSFVTIRGVNVSVTEMSIFQFYDVPYYYCDYLYKIDLKEFRNIETKEILRFLTEERGMWTYRTRTTICETFNQEIMTPKVKMWMKFVCSRIWPIIEMS</sequence>
<gene>
    <name evidence="1" type="ORF">Gogos_006170</name>
</gene>